<evidence type="ECO:0000313" key="1">
    <source>
        <dbReference type="EMBL" id="TWH65971.1"/>
    </source>
</evidence>
<sequence length="117" mass="12668">MSAWMSSIAFFEPAPPTMKNSLRPVWLTAASTPMPWSSSWFQRASSFGSAWNKPVAACWPESAVNSAGRRLATFSPYEARVSAKPFDRSWVSSSESMPGISPMTGLLTPLALSCSAM</sequence>
<comment type="caution">
    <text evidence="1">The sequence shown here is derived from an EMBL/GenBank/DDBJ whole genome shotgun (WGS) entry which is preliminary data.</text>
</comment>
<keyword evidence="2" id="KW-1185">Reference proteome</keyword>
<proteinExistence type="predicted"/>
<protein>
    <submittedName>
        <fullName evidence="1">Uncharacterized protein</fullName>
    </submittedName>
</protein>
<organism evidence="1 2">
    <name type="scientific">Micromonospora olivasterospora</name>
    <dbReference type="NCBI Taxonomy" id="1880"/>
    <lineage>
        <taxon>Bacteria</taxon>
        <taxon>Bacillati</taxon>
        <taxon>Actinomycetota</taxon>
        <taxon>Actinomycetes</taxon>
        <taxon>Micromonosporales</taxon>
        <taxon>Micromonosporaceae</taxon>
        <taxon>Micromonospora</taxon>
    </lineage>
</organism>
<dbReference type="Proteomes" id="UP000319825">
    <property type="component" value="Unassembled WGS sequence"/>
</dbReference>
<name>A0A562I4M7_MICOL</name>
<dbReference type="EMBL" id="VLKE01000001">
    <property type="protein sequence ID" value="TWH65971.1"/>
    <property type="molecule type" value="Genomic_DNA"/>
</dbReference>
<reference evidence="1 2" key="1">
    <citation type="submission" date="2019-07" db="EMBL/GenBank/DDBJ databases">
        <title>R&amp;d 2014.</title>
        <authorList>
            <person name="Klenk H.-P."/>
        </authorList>
    </citation>
    <scope>NUCLEOTIDE SEQUENCE [LARGE SCALE GENOMIC DNA]</scope>
    <source>
        <strain evidence="1 2">DSM 43868</strain>
    </source>
</reference>
<evidence type="ECO:0000313" key="2">
    <source>
        <dbReference type="Proteomes" id="UP000319825"/>
    </source>
</evidence>
<gene>
    <name evidence="1" type="ORF">JD77_00914</name>
</gene>
<dbReference type="AlphaFoldDB" id="A0A562I4M7"/>
<accession>A0A562I4M7</accession>